<organism evidence="1 2">
    <name type="scientific">Desulfonema limicola</name>
    <dbReference type="NCBI Taxonomy" id="45656"/>
    <lineage>
        <taxon>Bacteria</taxon>
        <taxon>Pseudomonadati</taxon>
        <taxon>Thermodesulfobacteriota</taxon>
        <taxon>Desulfobacteria</taxon>
        <taxon>Desulfobacterales</taxon>
        <taxon>Desulfococcaceae</taxon>
        <taxon>Desulfonema</taxon>
    </lineage>
</organism>
<gene>
    <name evidence="1" type="ORF">dnl_40530</name>
</gene>
<accession>A0A975BAH8</accession>
<dbReference type="NCBIfam" id="TIGR02937">
    <property type="entry name" value="sigma70-ECF"/>
    <property type="match status" value="1"/>
</dbReference>
<dbReference type="InterPro" id="IPR014284">
    <property type="entry name" value="RNA_pol_sigma-70_dom"/>
</dbReference>
<name>A0A975BAH8_9BACT</name>
<proteinExistence type="predicted"/>
<keyword evidence="2" id="KW-1185">Reference proteome</keyword>
<dbReference type="Proteomes" id="UP000663720">
    <property type="component" value="Chromosome"/>
</dbReference>
<evidence type="ECO:0000313" key="1">
    <source>
        <dbReference type="EMBL" id="QTA81707.1"/>
    </source>
</evidence>
<protein>
    <submittedName>
        <fullName evidence="1">RNA polymerase sigma factor, sigma-70 family</fullName>
    </submittedName>
</protein>
<dbReference type="RefSeq" id="WP_207687712.1">
    <property type="nucleotide sequence ID" value="NZ_CP061799.1"/>
</dbReference>
<dbReference type="GO" id="GO:0006352">
    <property type="term" value="P:DNA-templated transcription initiation"/>
    <property type="evidence" value="ECO:0007669"/>
    <property type="project" value="InterPro"/>
</dbReference>
<dbReference type="GO" id="GO:0003700">
    <property type="term" value="F:DNA-binding transcription factor activity"/>
    <property type="evidence" value="ECO:0007669"/>
    <property type="project" value="InterPro"/>
</dbReference>
<sequence length="228" mass="26614">MKEKISYDYVFAQRICRELKAGNHEAVKEIHSRFQNQFSNFVRFRISGYISHKHDTDEVLNTFWIELLNGNAVCSYQGENNASLYSFLLKTLNWRVQDWMRQKAKERLVFSTGNNEKHIKTDCCINSGNMDNHISPEIILEQVECRKIFYKALLELEQAFPMDAHLVYMRLKEMTYKQIADKIGKKESAVKKQFTREGTGSMAKFKIILEQNINKQGISITDLIKSLG</sequence>
<dbReference type="AlphaFoldDB" id="A0A975BAH8"/>
<evidence type="ECO:0000313" key="2">
    <source>
        <dbReference type="Proteomes" id="UP000663720"/>
    </source>
</evidence>
<dbReference type="KEGG" id="dli:dnl_40530"/>
<dbReference type="EMBL" id="CP061799">
    <property type="protein sequence ID" value="QTA81707.1"/>
    <property type="molecule type" value="Genomic_DNA"/>
</dbReference>
<dbReference type="Gene3D" id="1.10.1740.10">
    <property type="match status" value="1"/>
</dbReference>
<reference evidence="1" key="1">
    <citation type="journal article" date="2021" name="Microb. Physiol.">
        <title>Proteogenomic Insights into the Physiology of Marine, Sulfate-Reducing, Filamentous Desulfonema limicola and Desulfonema magnum.</title>
        <authorList>
            <person name="Schnaars V."/>
            <person name="Wohlbrand L."/>
            <person name="Scheve S."/>
            <person name="Hinrichs C."/>
            <person name="Reinhardt R."/>
            <person name="Rabus R."/>
        </authorList>
    </citation>
    <scope>NUCLEOTIDE SEQUENCE</scope>
    <source>
        <strain evidence="1">5ac10</strain>
    </source>
</reference>